<name>A0A4Z2FH19_9TELE</name>
<dbReference type="EMBL" id="SRLO01001209">
    <property type="protein sequence ID" value="TNN40210.1"/>
    <property type="molecule type" value="Genomic_DNA"/>
</dbReference>
<dbReference type="Proteomes" id="UP000314294">
    <property type="component" value="Unassembled WGS sequence"/>
</dbReference>
<proteinExistence type="predicted"/>
<evidence type="ECO:0000313" key="2">
    <source>
        <dbReference type="EMBL" id="TNN40210.1"/>
    </source>
</evidence>
<evidence type="ECO:0000256" key="1">
    <source>
        <dbReference type="SAM" id="MobiDB-lite"/>
    </source>
</evidence>
<keyword evidence="3" id="KW-1185">Reference proteome</keyword>
<dbReference type="AlphaFoldDB" id="A0A4Z2FH19"/>
<feature type="compositionally biased region" description="Polar residues" evidence="1">
    <location>
        <begin position="60"/>
        <end position="77"/>
    </location>
</feature>
<comment type="caution">
    <text evidence="2">The sequence shown here is derived from an EMBL/GenBank/DDBJ whole genome shotgun (WGS) entry which is preliminary data.</text>
</comment>
<sequence>MKVIGVFGGGANENDKCRKDLQAVLGPPPERMQDSSEPSGFTVYPGQDRGGWARAVNGASEVSSDSSMDTRLLTGSHQCPPDRGPITTSPRQGFEMRSCNVYECVGRSGFTGGNYPQCTALTHGYKAEDSPDT</sequence>
<feature type="region of interest" description="Disordered" evidence="1">
    <location>
        <begin position="60"/>
        <end position="92"/>
    </location>
</feature>
<gene>
    <name evidence="2" type="ORF">EYF80_049627</name>
</gene>
<protein>
    <submittedName>
        <fullName evidence="2">Uncharacterized protein</fullName>
    </submittedName>
</protein>
<organism evidence="2 3">
    <name type="scientific">Liparis tanakae</name>
    <name type="common">Tanaka's snailfish</name>
    <dbReference type="NCBI Taxonomy" id="230148"/>
    <lineage>
        <taxon>Eukaryota</taxon>
        <taxon>Metazoa</taxon>
        <taxon>Chordata</taxon>
        <taxon>Craniata</taxon>
        <taxon>Vertebrata</taxon>
        <taxon>Euteleostomi</taxon>
        <taxon>Actinopterygii</taxon>
        <taxon>Neopterygii</taxon>
        <taxon>Teleostei</taxon>
        <taxon>Neoteleostei</taxon>
        <taxon>Acanthomorphata</taxon>
        <taxon>Eupercaria</taxon>
        <taxon>Perciformes</taxon>
        <taxon>Cottioidei</taxon>
        <taxon>Cottales</taxon>
        <taxon>Liparidae</taxon>
        <taxon>Liparis</taxon>
    </lineage>
</organism>
<evidence type="ECO:0000313" key="3">
    <source>
        <dbReference type="Proteomes" id="UP000314294"/>
    </source>
</evidence>
<reference evidence="2 3" key="1">
    <citation type="submission" date="2019-03" db="EMBL/GenBank/DDBJ databases">
        <title>First draft genome of Liparis tanakae, snailfish: a comprehensive survey of snailfish specific genes.</title>
        <authorList>
            <person name="Kim W."/>
            <person name="Song I."/>
            <person name="Jeong J.-H."/>
            <person name="Kim D."/>
            <person name="Kim S."/>
            <person name="Ryu S."/>
            <person name="Song J.Y."/>
            <person name="Lee S.K."/>
        </authorList>
    </citation>
    <scope>NUCLEOTIDE SEQUENCE [LARGE SCALE GENOMIC DNA]</scope>
    <source>
        <tissue evidence="2">Muscle</tissue>
    </source>
</reference>
<accession>A0A4Z2FH19</accession>